<feature type="domain" description="DUF1468" evidence="2">
    <location>
        <begin position="11"/>
        <end position="153"/>
    </location>
</feature>
<dbReference type="Pfam" id="PF07331">
    <property type="entry name" value="TctB"/>
    <property type="match status" value="1"/>
</dbReference>
<accession>A0A1Q8YEZ3</accession>
<evidence type="ECO:0000256" key="1">
    <source>
        <dbReference type="SAM" id="Phobius"/>
    </source>
</evidence>
<sequence>MKGQQDKDVYAGALLVLVGSAFAWGATSYTLGTSARMGPGYFPLMLGILLAVLGLIIMLRAWRLAPKQRQMVGPWAWKPLFFIVAGNLLFGALLGGLPALGWPAMGFIAAIYGVTVVAGMAGERFSLKESLLLATVLAVGCYLAFVVLLNLQFVVWPTVLSG</sequence>
<feature type="transmembrane region" description="Helical" evidence="1">
    <location>
        <begin position="41"/>
        <end position="63"/>
    </location>
</feature>
<dbReference type="Proteomes" id="UP000185911">
    <property type="component" value="Unassembled WGS sequence"/>
</dbReference>
<protein>
    <recommendedName>
        <fullName evidence="2">DUF1468 domain-containing protein</fullName>
    </recommendedName>
</protein>
<feature type="transmembrane region" description="Helical" evidence="1">
    <location>
        <begin position="131"/>
        <end position="156"/>
    </location>
</feature>
<dbReference type="STRING" id="81479.RA876_08135"/>
<evidence type="ECO:0000313" key="3">
    <source>
        <dbReference type="EMBL" id="OLP06577.1"/>
    </source>
</evidence>
<dbReference type="AlphaFoldDB" id="A0A1Q8YEZ3"/>
<gene>
    <name evidence="3" type="ORF">BLL52_2813</name>
</gene>
<feature type="transmembrane region" description="Helical" evidence="1">
    <location>
        <begin position="75"/>
        <end position="94"/>
    </location>
</feature>
<organism evidence="3 4">
    <name type="scientific">Rhodoferax antarcticus ANT.BR</name>
    <dbReference type="NCBI Taxonomy" id="1111071"/>
    <lineage>
        <taxon>Bacteria</taxon>
        <taxon>Pseudomonadati</taxon>
        <taxon>Pseudomonadota</taxon>
        <taxon>Betaproteobacteria</taxon>
        <taxon>Burkholderiales</taxon>
        <taxon>Comamonadaceae</taxon>
        <taxon>Rhodoferax</taxon>
    </lineage>
</organism>
<keyword evidence="4" id="KW-1185">Reference proteome</keyword>
<reference evidence="3 4" key="1">
    <citation type="submission" date="2017-01" db="EMBL/GenBank/DDBJ databases">
        <title>Genome sequence of Rhodoferax antarcticus ANT.BR, a psychrophilic purple nonsulfur bacterium from an Antarctic microbial mat.</title>
        <authorList>
            <person name="Baker J."/>
            <person name="Riester C."/>
            <person name="Skinner B."/>
            <person name="Newell A."/>
            <person name="Swingley W."/>
            <person name="Madigan M."/>
            <person name="Jung D."/>
            <person name="Asao M."/>
            <person name="Chen M."/>
            <person name="Loughlin P."/>
            <person name="Pan H."/>
            <person name="Lin S."/>
            <person name="Li N."/>
            <person name="Shaw J."/>
            <person name="Prado M."/>
            <person name="Sherman C."/>
            <person name="Li X."/>
            <person name="Tang J."/>
            <person name="Blankenship R."/>
            <person name="Zhao T."/>
            <person name="Touchman J."/>
            <person name="Sattley M."/>
        </authorList>
    </citation>
    <scope>NUCLEOTIDE SEQUENCE [LARGE SCALE GENOMIC DNA]</scope>
    <source>
        <strain evidence="3 4">ANT.BR</strain>
    </source>
</reference>
<evidence type="ECO:0000313" key="4">
    <source>
        <dbReference type="Proteomes" id="UP000185911"/>
    </source>
</evidence>
<proteinExistence type="predicted"/>
<dbReference type="InterPro" id="IPR009936">
    <property type="entry name" value="DUF1468"/>
</dbReference>
<name>A0A1Q8YEZ3_9BURK</name>
<feature type="transmembrane region" description="Helical" evidence="1">
    <location>
        <begin position="9"/>
        <end position="29"/>
    </location>
</feature>
<comment type="caution">
    <text evidence="3">The sequence shown here is derived from an EMBL/GenBank/DDBJ whole genome shotgun (WGS) entry which is preliminary data.</text>
</comment>
<keyword evidence="1" id="KW-0472">Membrane</keyword>
<evidence type="ECO:0000259" key="2">
    <source>
        <dbReference type="Pfam" id="PF07331"/>
    </source>
</evidence>
<keyword evidence="1" id="KW-0812">Transmembrane</keyword>
<feature type="transmembrane region" description="Helical" evidence="1">
    <location>
        <begin position="100"/>
        <end position="119"/>
    </location>
</feature>
<keyword evidence="1" id="KW-1133">Transmembrane helix</keyword>
<dbReference type="RefSeq" id="WP_075586989.1">
    <property type="nucleotide sequence ID" value="NZ_MSYM01000013.1"/>
</dbReference>
<dbReference type="EMBL" id="MSYM01000013">
    <property type="protein sequence ID" value="OLP06577.1"/>
    <property type="molecule type" value="Genomic_DNA"/>
</dbReference>